<feature type="transmembrane region" description="Helical" evidence="1">
    <location>
        <begin position="191"/>
        <end position="213"/>
    </location>
</feature>
<feature type="transmembrane region" description="Helical" evidence="1">
    <location>
        <begin position="165"/>
        <end position="184"/>
    </location>
</feature>
<evidence type="ECO:0000313" key="2">
    <source>
        <dbReference type="EMBL" id="MDN5203560.1"/>
    </source>
</evidence>
<proteinExistence type="predicted"/>
<evidence type="ECO:0000256" key="1">
    <source>
        <dbReference type="SAM" id="Phobius"/>
    </source>
</evidence>
<comment type="caution">
    <text evidence="2">The sequence shown here is derived from an EMBL/GenBank/DDBJ whole genome shotgun (WGS) entry which is preliminary data.</text>
</comment>
<keyword evidence="1" id="KW-1133">Transmembrane helix</keyword>
<evidence type="ECO:0000313" key="3">
    <source>
        <dbReference type="Proteomes" id="UP001172082"/>
    </source>
</evidence>
<dbReference type="Proteomes" id="UP001172082">
    <property type="component" value="Unassembled WGS sequence"/>
</dbReference>
<feature type="transmembrane region" description="Helical" evidence="1">
    <location>
        <begin position="106"/>
        <end position="127"/>
    </location>
</feature>
<protein>
    <recommendedName>
        <fullName evidence="4">Sulfate ABC transporter permease</fullName>
    </recommendedName>
</protein>
<feature type="transmembrane region" description="Helical" evidence="1">
    <location>
        <begin position="82"/>
        <end position="99"/>
    </location>
</feature>
<feature type="transmembrane region" description="Helical" evidence="1">
    <location>
        <begin position="20"/>
        <end position="37"/>
    </location>
</feature>
<keyword evidence="3" id="KW-1185">Reference proteome</keyword>
<name>A0ABT8KS12_9BACT</name>
<dbReference type="EMBL" id="JAUJEA010000007">
    <property type="protein sequence ID" value="MDN5203560.1"/>
    <property type="molecule type" value="Genomic_DNA"/>
</dbReference>
<evidence type="ECO:0008006" key="4">
    <source>
        <dbReference type="Google" id="ProtNLM"/>
    </source>
</evidence>
<organism evidence="2 3">
    <name type="scientific">Splendidivirga corallicola</name>
    <dbReference type="NCBI Taxonomy" id="3051826"/>
    <lineage>
        <taxon>Bacteria</taxon>
        <taxon>Pseudomonadati</taxon>
        <taxon>Bacteroidota</taxon>
        <taxon>Cytophagia</taxon>
        <taxon>Cytophagales</taxon>
        <taxon>Splendidivirgaceae</taxon>
        <taxon>Splendidivirga</taxon>
    </lineage>
</organism>
<gene>
    <name evidence="2" type="ORF">QQ008_19385</name>
</gene>
<accession>A0ABT8KS12</accession>
<dbReference type="RefSeq" id="WP_346753581.1">
    <property type="nucleotide sequence ID" value="NZ_JAUJEA010000007.1"/>
</dbReference>
<keyword evidence="1" id="KW-0472">Membrane</keyword>
<reference evidence="2" key="1">
    <citation type="submission" date="2023-06" db="EMBL/GenBank/DDBJ databases">
        <title>Genomic of Parafulvivirga corallium.</title>
        <authorList>
            <person name="Wang G."/>
        </authorList>
    </citation>
    <scope>NUCLEOTIDE SEQUENCE</scope>
    <source>
        <strain evidence="2">BMA10</strain>
    </source>
</reference>
<keyword evidence="1" id="KW-0812">Transmembrane</keyword>
<sequence length="215" mass="26012">MIRSHSAVEATIRELFSFDKRLYFILLCLFTFLLLLIKKNFIESEIAAFEVLEEKGQMGIFHLISGLQYFAIPVIYLLKFTFFAFILWVGCFMFGYKIVYSKVWQIIMIAETIFLVPEMLKIFWFFFFETDPTYWDVRAFYPFSLMNLVDYETIPERWHLPLKQLNIFEVMYWFILVVAIHMTARKKLSYAYGIVFGSYVLFFFMWLVFYVIVYK</sequence>